<dbReference type="AlphaFoldDB" id="A0A381ZLK4"/>
<name>A0A381ZLK4_9ZZZZ</name>
<sequence>MGILIKADFQTKLTSKLSKYRPKDKNPEYQKEIFSELFSKFPQFKAHVAAYVERNYCGVVINDEDHSNPETLIDLISFDELLMLNKWIVDRKRPRVLKQK</sequence>
<accession>A0A381ZLK4</accession>
<protein>
    <submittedName>
        <fullName evidence="1">Uncharacterized protein</fullName>
    </submittedName>
</protein>
<gene>
    <name evidence="1" type="ORF">METZ01_LOCUS142586</name>
</gene>
<proteinExistence type="predicted"/>
<evidence type="ECO:0000313" key="1">
    <source>
        <dbReference type="EMBL" id="SVA89732.1"/>
    </source>
</evidence>
<organism evidence="1">
    <name type="scientific">marine metagenome</name>
    <dbReference type="NCBI Taxonomy" id="408172"/>
    <lineage>
        <taxon>unclassified sequences</taxon>
        <taxon>metagenomes</taxon>
        <taxon>ecological metagenomes</taxon>
    </lineage>
</organism>
<dbReference type="EMBL" id="UINC01021676">
    <property type="protein sequence ID" value="SVA89732.1"/>
    <property type="molecule type" value="Genomic_DNA"/>
</dbReference>
<reference evidence="1" key="1">
    <citation type="submission" date="2018-05" db="EMBL/GenBank/DDBJ databases">
        <authorList>
            <person name="Lanie J.A."/>
            <person name="Ng W.-L."/>
            <person name="Kazmierczak K.M."/>
            <person name="Andrzejewski T.M."/>
            <person name="Davidsen T.M."/>
            <person name="Wayne K.J."/>
            <person name="Tettelin H."/>
            <person name="Glass J.I."/>
            <person name="Rusch D."/>
            <person name="Podicherti R."/>
            <person name="Tsui H.-C.T."/>
            <person name="Winkler M.E."/>
        </authorList>
    </citation>
    <scope>NUCLEOTIDE SEQUENCE</scope>
</reference>